<protein>
    <submittedName>
        <fullName evidence="1">Glycosyltransferase</fullName>
    </submittedName>
</protein>
<dbReference type="AlphaFoldDB" id="A0A437PY08"/>
<dbReference type="EMBL" id="SACY01000001">
    <property type="protein sequence ID" value="RVU27098.1"/>
    <property type="molecule type" value="Genomic_DNA"/>
</dbReference>
<keyword evidence="2" id="KW-1185">Reference proteome</keyword>
<evidence type="ECO:0000313" key="2">
    <source>
        <dbReference type="Proteomes" id="UP000282832"/>
    </source>
</evidence>
<reference evidence="1 2" key="1">
    <citation type="submission" date="2019-01" db="EMBL/GenBank/DDBJ databases">
        <authorList>
            <person name="Chen W.-M."/>
        </authorList>
    </citation>
    <scope>NUCLEOTIDE SEQUENCE [LARGE SCALE GENOMIC DNA]</scope>
    <source>
        <strain evidence="1 2">FSY-15</strain>
    </source>
</reference>
<dbReference type="Gene3D" id="3.40.50.2000">
    <property type="entry name" value="Glycogen Phosphorylase B"/>
    <property type="match status" value="2"/>
</dbReference>
<dbReference type="OrthoDB" id="9801573at2"/>
<dbReference type="SUPFAM" id="SSF53756">
    <property type="entry name" value="UDP-Glycosyltransferase/glycogen phosphorylase"/>
    <property type="match status" value="1"/>
</dbReference>
<accession>A0A437PY08</accession>
<dbReference type="Proteomes" id="UP000282832">
    <property type="component" value="Unassembled WGS sequence"/>
</dbReference>
<dbReference type="GO" id="GO:0016740">
    <property type="term" value="F:transferase activity"/>
    <property type="evidence" value="ECO:0007669"/>
    <property type="project" value="UniProtKB-KW"/>
</dbReference>
<evidence type="ECO:0000313" key="1">
    <source>
        <dbReference type="EMBL" id="RVU27098.1"/>
    </source>
</evidence>
<organism evidence="1 2">
    <name type="scientific">Sandaracinomonas limnophila</name>
    <dbReference type="NCBI Taxonomy" id="1862386"/>
    <lineage>
        <taxon>Bacteria</taxon>
        <taxon>Pseudomonadati</taxon>
        <taxon>Bacteroidota</taxon>
        <taxon>Cytophagia</taxon>
        <taxon>Cytophagales</taxon>
        <taxon>Flectobacillaceae</taxon>
        <taxon>Sandaracinomonas</taxon>
    </lineage>
</organism>
<dbReference type="PANTHER" id="PTHR12526">
    <property type="entry name" value="GLYCOSYLTRANSFERASE"/>
    <property type="match status" value="1"/>
</dbReference>
<dbReference type="RefSeq" id="WP_127802650.1">
    <property type="nucleotide sequence ID" value="NZ_SACY01000001.1"/>
</dbReference>
<proteinExistence type="predicted"/>
<comment type="caution">
    <text evidence="1">The sequence shown here is derived from an EMBL/GenBank/DDBJ whole genome shotgun (WGS) entry which is preliminary data.</text>
</comment>
<keyword evidence="1" id="KW-0808">Transferase</keyword>
<dbReference type="PANTHER" id="PTHR12526:SF595">
    <property type="entry name" value="BLL5217 PROTEIN"/>
    <property type="match status" value="1"/>
</dbReference>
<dbReference type="Pfam" id="PF13692">
    <property type="entry name" value="Glyco_trans_1_4"/>
    <property type="match status" value="1"/>
</dbReference>
<gene>
    <name evidence="1" type="ORF">EOJ36_03220</name>
</gene>
<sequence>MHILIVHDQKLPVFTYGGTERVIWGLAKSLKKLGHQVSFLLPQGSSCDFAKVLIFNPELSINKQIPEDIDLVHLQKEPKEPLTKPYLVTIHGNINEQRPIDSNAVFVSKNHANRYNSDSFVHNGLDWEDYQKPDLTIPRKHFHFLGNAAWRVKNVKGAIAIINKVKGEKLAVLGGNRFNFKMGIRFTFSPKVSFYGMVGGAQKCELLNYSKGLIFPVRWHEPFGLAITESLFYGCPIFATPYGAIPELVSNEFGYLSNQEDELAQAIQDAENYSKIKCHEYAGDVFNSDEMAKNYMKKYEMVLNQQKLNETPPQLIKIEPKFLDWIQ</sequence>
<name>A0A437PY08_9BACT</name>